<dbReference type="Proteomes" id="UP001059950">
    <property type="component" value="Chromosome"/>
</dbReference>
<dbReference type="EMBL" id="CP073344">
    <property type="protein sequence ID" value="UTW03582.1"/>
    <property type="molecule type" value="Genomic_DNA"/>
</dbReference>
<comment type="similarity">
    <text evidence="1">Belongs to the diaminopimelate epimerase family.</text>
</comment>
<reference evidence="3" key="1">
    <citation type="submission" date="2021-04" db="EMBL/GenBank/DDBJ databases">
        <title>Oceanospirillales bacteria with DddD are important DMSP degraders in coastal seawater.</title>
        <authorList>
            <person name="Liu J."/>
        </authorList>
    </citation>
    <scope>NUCLEOTIDE SEQUENCE</scope>
    <source>
        <strain evidence="3">GY6</strain>
    </source>
</reference>
<evidence type="ECO:0000256" key="1">
    <source>
        <dbReference type="ARBA" id="ARBA00010219"/>
    </source>
</evidence>
<dbReference type="InterPro" id="IPR001653">
    <property type="entry name" value="DAP_epimerase_DapF"/>
</dbReference>
<evidence type="ECO:0000313" key="4">
    <source>
        <dbReference type="Proteomes" id="UP001059950"/>
    </source>
</evidence>
<organism evidence="3 4">
    <name type="scientific">Amphritea atlantica</name>
    <dbReference type="NCBI Taxonomy" id="355243"/>
    <lineage>
        <taxon>Bacteria</taxon>
        <taxon>Pseudomonadati</taxon>
        <taxon>Pseudomonadota</taxon>
        <taxon>Gammaproteobacteria</taxon>
        <taxon>Oceanospirillales</taxon>
        <taxon>Oceanospirillaceae</taxon>
        <taxon>Amphritea</taxon>
    </lineage>
</organism>
<keyword evidence="2" id="KW-0413">Isomerase</keyword>
<proteinExistence type="inferred from homology"/>
<name>A0ABY5GUB3_9GAMM</name>
<accession>A0ABY5GUB3</accession>
<dbReference type="Pfam" id="PF01678">
    <property type="entry name" value="DAP_epimerase"/>
    <property type="match status" value="1"/>
</dbReference>
<evidence type="ECO:0000313" key="3">
    <source>
        <dbReference type="EMBL" id="UTW03582.1"/>
    </source>
</evidence>
<sequence length="384" mass="43010">MNLVPFVKYTSCGNNFVIVDATDRSPLTEAEMSRFAFQATNTSFGIGCDNLLVIQRCSPEILKSIADSRGYWRSLPNADQAEYLFRMFEPDGEEALCCGNGLMCVASHLYHQHGVSSASIMTEIPLQVPKIIQIGAGNDQQGGWVNLGHPRRAPVELATSEHSSPFTPTIDYYPEISVSFRVGDLQGFNNATVLRIQAHLVFTGEPHLVIFPDSNFSIPELADYVFGSSEPRAFKDRRESFGTWLVEHIGQYFNNHYKAMFPAGINVNFARQRGPAIIENRCFERGINRETLACGTGALAVAYVYSQISQLNLDDIDILPHRCRWHDKQARIRIHRTDSGWSLESMPVMLFEGVYRLLPVNHPVVDKLSATQDESAGIMTRLTM</sequence>
<dbReference type="PANTHER" id="PTHR31689">
    <property type="entry name" value="DIAMINOPIMELATE EPIMERASE, CHLOROPLASTIC"/>
    <property type="match status" value="1"/>
</dbReference>
<dbReference type="Gene3D" id="3.10.310.10">
    <property type="entry name" value="Diaminopimelate Epimerase, Chain A, domain 1"/>
    <property type="match status" value="2"/>
</dbReference>
<dbReference type="PANTHER" id="PTHR31689:SF0">
    <property type="entry name" value="DIAMINOPIMELATE EPIMERASE"/>
    <property type="match status" value="1"/>
</dbReference>
<keyword evidence="4" id="KW-1185">Reference proteome</keyword>
<protein>
    <submittedName>
        <fullName evidence="3">Diaminopimelate epimerase</fullName>
    </submittedName>
</protein>
<evidence type="ECO:0000256" key="2">
    <source>
        <dbReference type="ARBA" id="ARBA00023235"/>
    </source>
</evidence>
<gene>
    <name evidence="3" type="ORF">KDX31_00585</name>
</gene>
<dbReference type="SUPFAM" id="SSF54506">
    <property type="entry name" value="Diaminopimelate epimerase-like"/>
    <property type="match status" value="2"/>
</dbReference>